<reference evidence="4" key="1">
    <citation type="submission" date="2020-09" db="EMBL/GenBank/DDBJ databases">
        <title>Genome-Enabled Discovery of Anthraquinone Biosynthesis in Senna tora.</title>
        <authorList>
            <person name="Kang S.-H."/>
            <person name="Pandey R.P."/>
            <person name="Lee C.-M."/>
            <person name="Sim J.-S."/>
            <person name="Jeong J.-T."/>
            <person name="Choi B.-S."/>
            <person name="Jung M."/>
            <person name="Ginzburg D."/>
            <person name="Zhao K."/>
            <person name="Won S.Y."/>
            <person name="Oh T.-J."/>
            <person name="Yu Y."/>
            <person name="Kim N.-H."/>
            <person name="Lee O.R."/>
            <person name="Lee T.-H."/>
            <person name="Bashyal P."/>
            <person name="Kim T.-S."/>
            <person name="Lee W.-H."/>
            <person name="Kawkins C."/>
            <person name="Kim C.-K."/>
            <person name="Kim J.S."/>
            <person name="Ahn B.O."/>
            <person name="Rhee S.Y."/>
            <person name="Sohng J.K."/>
        </authorList>
    </citation>
    <scope>NUCLEOTIDE SEQUENCE</scope>
    <source>
        <tissue evidence="4">Leaf</tissue>
    </source>
</reference>
<evidence type="ECO:0000256" key="1">
    <source>
        <dbReference type="ARBA" id="ARBA00022927"/>
    </source>
</evidence>
<evidence type="ECO:0000313" key="4">
    <source>
        <dbReference type="EMBL" id="KAF7817702.1"/>
    </source>
</evidence>
<dbReference type="InterPro" id="IPR006011">
    <property type="entry name" value="Syntaxin_N"/>
</dbReference>
<gene>
    <name evidence="4" type="ORF">G2W53_031671</name>
</gene>
<dbReference type="Proteomes" id="UP000634136">
    <property type="component" value="Unassembled WGS sequence"/>
</dbReference>
<feature type="compositionally biased region" description="Basic and acidic residues" evidence="2">
    <location>
        <begin position="231"/>
        <end position="249"/>
    </location>
</feature>
<feature type="domain" description="Syntaxin N-terminal" evidence="3">
    <location>
        <begin position="10"/>
        <end position="122"/>
    </location>
</feature>
<proteinExistence type="predicted"/>
<keyword evidence="1" id="KW-0653">Protein transport</keyword>
<comment type="caution">
    <text evidence="4">The sequence shown here is derived from an EMBL/GenBank/DDBJ whole genome shotgun (WGS) entry which is preliminary data.</text>
</comment>
<keyword evidence="5" id="KW-1185">Reference proteome</keyword>
<feature type="region of interest" description="Disordered" evidence="2">
    <location>
        <begin position="1"/>
        <end position="47"/>
    </location>
</feature>
<dbReference type="GO" id="GO:0016020">
    <property type="term" value="C:membrane"/>
    <property type="evidence" value="ECO:0007669"/>
    <property type="project" value="InterPro"/>
</dbReference>
<dbReference type="Gene3D" id="1.20.58.70">
    <property type="match status" value="1"/>
</dbReference>
<protein>
    <submittedName>
        <fullName evidence="4">Syntaxin-121-like</fullName>
    </submittedName>
</protein>
<dbReference type="GO" id="GO:0015031">
    <property type="term" value="P:protein transport"/>
    <property type="evidence" value="ECO:0007669"/>
    <property type="project" value="UniProtKB-KW"/>
</dbReference>
<dbReference type="SUPFAM" id="SSF47661">
    <property type="entry name" value="t-snare proteins"/>
    <property type="match status" value="1"/>
</dbReference>
<evidence type="ECO:0000259" key="3">
    <source>
        <dbReference type="SMART" id="SM00503"/>
    </source>
</evidence>
<dbReference type="InterPro" id="IPR010989">
    <property type="entry name" value="SNARE"/>
</dbReference>
<dbReference type="Pfam" id="PF00804">
    <property type="entry name" value="Syntaxin"/>
    <property type="match status" value="1"/>
</dbReference>
<name>A0A834WCN6_9FABA</name>
<dbReference type="EMBL" id="JAAIUW010000009">
    <property type="protein sequence ID" value="KAF7817702.1"/>
    <property type="molecule type" value="Genomic_DNA"/>
</dbReference>
<dbReference type="SMART" id="SM00503">
    <property type="entry name" value="SynN"/>
    <property type="match status" value="1"/>
</dbReference>
<sequence length="249" mass="27560">MGARAVNNNNSSSRRVEGAGRPQPQAPELSGAEQDSSHCEGRQGPPVLHGRRVALALKKKLIKVKLEALERSDAASWSLPGCGPGYSSDRTRSSVVNGLKKKLKDSMDSFNNLRQQISSEYRETVQRRYFTITGENPDEKTFDILISTVTVPSTTSGGDGRLIFKASLCCKDRSDLIVAADKDHSIESIHFLQNALKSLKFKWGWALVGNSDIHHIQKTMEPVDFLGLEEEEKKKDGNRGRSKHGENNE</sequence>
<feature type="region of interest" description="Disordered" evidence="2">
    <location>
        <begin position="227"/>
        <end position="249"/>
    </location>
</feature>
<evidence type="ECO:0000256" key="2">
    <source>
        <dbReference type="SAM" id="MobiDB-lite"/>
    </source>
</evidence>
<dbReference type="GO" id="GO:0016192">
    <property type="term" value="P:vesicle-mediated transport"/>
    <property type="evidence" value="ECO:0007669"/>
    <property type="project" value="InterPro"/>
</dbReference>
<evidence type="ECO:0000313" key="5">
    <source>
        <dbReference type="Proteomes" id="UP000634136"/>
    </source>
</evidence>
<accession>A0A834WCN6</accession>
<organism evidence="4 5">
    <name type="scientific">Senna tora</name>
    <dbReference type="NCBI Taxonomy" id="362788"/>
    <lineage>
        <taxon>Eukaryota</taxon>
        <taxon>Viridiplantae</taxon>
        <taxon>Streptophyta</taxon>
        <taxon>Embryophyta</taxon>
        <taxon>Tracheophyta</taxon>
        <taxon>Spermatophyta</taxon>
        <taxon>Magnoliopsida</taxon>
        <taxon>eudicotyledons</taxon>
        <taxon>Gunneridae</taxon>
        <taxon>Pentapetalae</taxon>
        <taxon>rosids</taxon>
        <taxon>fabids</taxon>
        <taxon>Fabales</taxon>
        <taxon>Fabaceae</taxon>
        <taxon>Caesalpinioideae</taxon>
        <taxon>Cassia clade</taxon>
        <taxon>Senna</taxon>
    </lineage>
</organism>
<dbReference type="AlphaFoldDB" id="A0A834WCN6"/>
<dbReference type="OrthoDB" id="10255013at2759"/>
<keyword evidence="1" id="KW-0813">Transport</keyword>
<feature type="compositionally biased region" description="Low complexity" evidence="2">
    <location>
        <begin position="1"/>
        <end position="13"/>
    </location>
</feature>